<dbReference type="Proteomes" id="UP000250079">
    <property type="component" value="Chromosome"/>
</dbReference>
<dbReference type="RefSeq" id="WP_088920490.1">
    <property type="nucleotide sequence ID" value="NZ_CP018632.1"/>
</dbReference>
<dbReference type="InterPro" id="IPR004263">
    <property type="entry name" value="Exostosin"/>
</dbReference>
<dbReference type="InterPro" id="IPR023296">
    <property type="entry name" value="Glyco_hydro_beta-prop_sf"/>
</dbReference>
<dbReference type="OrthoDB" id="3771157at2"/>
<dbReference type="SUPFAM" id="SSF75005">
    <property type="entry name" value="Arabinanase/levansucrase/invertase"/>
    <property type="match status" value="1"/>
</dbReference>
<reference evidence="2 3" key="1">
    <citation type="submission" date="2016-12" db="EMBL/GenBank/DDBJ databases">
        <authorList>
            <person name="Song W.-J."/>
            <person name="Kurnit D.M."/>
        </authorList>
    </citation>
    <scope>NUCLEOTIDE SEQUENCE [LARGE SCALE GENOMIC DNA]</scope>
    <source>
        <strain evidence="2 3">IMCC3135</strain>
    </source>
</reference>
<dbReference type="EMBL" id="CP018632">
    <property type="protein sequence ID" value="ASJ75591.1"/>
    <property type="molecule type" value="Genomic_DNA"/>
</dbReference>
<evidence type="ECO:0000313" key="2">
    <source>
        <dbReference type="EMBL" id="ASJ75591.1"/>
    </source>
</evidence>
<accession>A0A2Z2P043</accession>
<proteinExistence type="predicted"/>
<name>A0A2Z2P043_9GAMM</name>
<dbReference type="AlphaFoldDB" id="A0A2Z2P043"/>
<dbReference type="PANTHER" id="PTHR48261">
    <property type="entry name" value="ACETYLGLUCOSAMINYLTRANSFERASE"/>
    <property type="match status" value="1"/>
</dbReference>
<organism evidence="2 3">
    <name type="scientific">Granulosicoccus antarcticus IMCC3135</name>
    <dbReference type="NCBI Taxonomy" id="1192854"/>
    <lineage>
        <taxon>Bacteria</taxon>
        <taxon>Pseudomonadati</taxon>
        <taxon>Pseudomonadota</taxon>
        <taxon>Gammaproteobacteria</taxon>
        <taxon>Chromatiales</taxon>
        <taxon>Granulosicoccaceae</taxon>
        <taxon>Granulosicoccus</taxon>
    </lineage>
</organism>
<dbReference type="KEGG" id="gai:IMCC3135_27690"/>
<feature type="domain" description="Glucosamine inositolphosphorylceramide transferase 1 N-terminal" evidence="1">
    <location>
        <begin position="318"/>
        <end position="521"/>
    </location>
</feature>
<evidence type="ECO:0000259" key="1">
    <source>
        <dbReference type="Pfam" id="PF24793"/>
    </source>
</evidence>
<protein>
    <recommendedName>
        <fullName evidence="1">Glucosamine inositolphosphorylceramide transferase 1 N-terminal domain-containing protein</fullName>
    </recommendedName>
</protein>
<dbReference type="PANTHER" id="PTHR48261:SF2">
    <property type="entry name" value="ACETYLGLUCOSAMINYLTRANSFERASE"/>
    <property type="match status" value="1"/>
</dbReference>
<dbReference type="Gene3D" id="2.115.10.20">
    <property type="entry name" value="Glycosyl hydrolase domain, family 43"/>
    <property type="match status" value="1"/>
</dbReference>
<sequence>MKQVLSVVAIIDSPTPLAWVNKLIDRLEQRNGVELSILLRSSDQADSKSGESLPDSLMRASGEKLLGKMDKPRFAQNPWQAEALSNTSALKKTDASTALVRCDVVINLSDSPLDPDMLPHGGTPVWDAHIETLDARIKDQLLQRAPLCWVHLWAHYRDPDKEASTPGTDSCSRIATHALPRQTYSITDLRRAAYFSLVSLFESRLVWLSQGANILASEYRQSTALPNGKLIDPERQAAQTDADCLMNNQFMPAAVSEFVRLKQLLKLFYHQSLDRIRHRLWYEQWQLAVINDTGTSSLAALTRHKLDDFAIIESPAKTWWADPHLYQHDGSLYVFFEEMQIDSDHAHLSVARLSHDGQPSEVKKVMDDGQHLSYPFVFSADGELYMIPETASRKSVLLYKAEQFPDQWTLVKELLNDVDLADSTVHFDGQRWWMFANAMSHRCVDERDELHLYYSDQITGSWTPHPMNPVITGVDRARMAGPVFRDGDHFYRPSQYGAVRYGYGINLARIEVLNTQAYSEVIEGRLLPEQGSTWLGCHSVTHMNGTTVLDRVTRHRR</sequence>
<gene>
    <name evidence="2" type="ORF">IMCC3135_27690</name>
</gene>
<evidence type="ECO:0000313" key="3">
    <source>
        <dbReference type="Proteomes" id="UP000250079"/>
    </source>
</evidence>
<dbReference type="InterPro" id="IPR056442">
    <property type="entry name" value="GINT1_N"/>
</dbReference>
<dbReference type="GO" id="GO:0016757">
    <property type="term" value="F:glycosyltransferase activity"/>
    <property type="evidence" value="ECO:0007669"/>
    <property type="project" value="InterPro"/>
</dbReference>
<keyword evidence="3" id="KW-1185">Reference proteome</keyword>
<dbReference type="Pfam" id="PF24793">
    <property type="entry name" value="GINT1_N"/>
    <property type="match status" value="1"/>
</dbReference>